<feature type="chain" id="PRO_5002954130" evidence="1">
    <location>
        <begin position="20"/>
        <end position="108"/>
    </location>
</feature>
<dbReference type="GeneID" id="9056433"/>
<evidence type="ECO:0000313" key="3">
    <source>
        <dbReference type="Proteomes" id="UP000007800"/>
    </source>
</evidence>
<evidence type="ECO:0000313" key="2">
    <source>
        <dbReference type="EMBL" id="EER11054.1"/>
    </source>
</evidence>
<dbReference type="Proteomes" id="UP000007800">
    <property type="component" value="Unassembled WGS sequence"/>
</dbReference>
<protein>
    <submittedName>
        <fullName evidence="2">Uncharacterized protein</fullName>
    </submittedName>
</protein>
<dbReference type="AlphaFoldDB" id="C5KWU8"/>
<name>C5KWU8_PERM5</name>
<accession>C5KWU8</accession>
<keyword evidence="3" id="KW-1185">Reference proteome</keyword>
<dbReference type="RefSeq" id="XP_002779259.1">
    <property type="nucleotide sequence ID" value="XM_002779213.1"/>
</dbReference>
<reference evidence="2 3" key="1">
    <citation type="submission" date="2008-07" db="EMBL/GenBank/DDBJ databases">
        <authorList>
            <person name="El-Sayed N."/>
            <person name="Caler E."/>
            <person name="Inman J."/>
            <person name="Amedeo P."/>
            <person name="Hass B."/>
            <person name="Wortman J."/>
        </authorList>
    </citation>
    <scope>NUCLEOTIDE SEQUENCE [LARGE SCALE GENOMIC DNA]</scope>
    <source>
        <strain evidence="3">ATCC 50983 / TXsc</strain>
    </source>
</reference>
<proteinExistence type="predicted"/>
<organism evidence="3">
    <name type="scientific">Perkinsus marinus (strain ATCC 50983 / TXsc)</name>
    <dbReference type="NCBI Taxonomy" id="423536"/>
    <lineage>
        <taxon>Eukaryota</taxon>
        <taxon>Sar</taxon>
        <taxon>Alveolata</taxon>
        <taxon>Perkinsozoa</taxon>
        <taxon>Perkinsea</taxon>
        <taxon>Perkinsida</taxon>
        <taxon>Perkinsidae</taxon>
        <taxon>Perkinsus</taxon>
    </lineage>
</organism>
<feature type="signal peptide" evidence="1">
    <location>
        <begin position="1"/>
        <end position="19"/>
    </location>
</feature>
<dbReference type="InParanoid" id="C5KWU8"/>
<gene>
    <name evidence="2" type="ORF">Pmar_PMAR022774</name>
</gene>
<evidence type="ECO:0000256" key="1">
    <source>
        <dbReference type="SAM" id="SignalP"/>
    </source>
</evidence>
<sequence length="108" mass="12072">MSNSLLFVGLCSLIALSQGDSPHIRGVFDKITDLSGSVYTPDEHSEHFSRFKDQLDEVLLKEELLTDSLIELFNNTEPALLQSMVGKINSMQQSWTASKDQPPFKGTR</sequence>
<keyword evidence="1" id="KW-0732">Signal</keyword>
<dbReference type="EMBL" id="GG677066">
    <property type="protein sequence ID" value="EER11054.1"/>
    <property type="molecule type" value="Genomic_DNA"/>
</dbReference>